<dbReference type="Proteomes" id="UP000028547">
    <property type="component" value="Unassembled WGS sequence"/>
</dbReference>
<evidence type="ECO:0000313" key="1">
    <source>
        <dbReference type="EMBL" id="KFA92154.1"/>
    </source>
</evidence>
<accession>A0A084SUL9</accession>
<dbReference type="RefSeq" id="WP_043396151.1">
    <property type="nucleotide sequence ID" value="NZ_JPMI01000109.1"/>
</dbReference>
<sequence>MKDHLFHRLHDLPVGPNKTIKANFSPDPDIADLWTKAMKGKLPVDEAKRFLRLMAHEYVESHLMDKGLPYRSSHPDAYKLGYNMPTPKHHGAHDLSPLVDAAREPFGHWEKMLGKKPPKFEFASDLSNLDELVELIWKGVKK</sequence>
<dbReference type="EMBL" id="JPMI01000109">
    <property type="protein sequence ID" value="KFA92154.1"/>
    <property type="molecule type" value="Genomic_DNA"/>
</dbReference>
<dbReference type="AlphaFoldDB" id="A0A084SUL9"/>
<comment type="caution">
    <text evidence="1">The sequence shown here is derived from an EMBL/GenBank/DDBJ whole genome shotgun (WGS) entry which is preliminary data.</text>
</comment>
<name>A0A084SUL9_9BACT</name>
<reference evidence="1 2" key="1">
    <citation type="submission" date="2014-07" db="EMBL/GenBank/DDBJ databases">
        <title>Draft Genome Sequence of Gephyronic Acid Producer, Cystobacter violaceus Strain Cb vi76.</title>
        <authorList>
            <person name="Stevens D.C."/>
            <person name="Young J."/>
            <person name="Carmichael R."/>
            <person name="Tan J."/>
            <person name="Taylor R.E."/>
        </authorList>
    </citation>
    <scope>NUCLEOTIDE SEQUENCE [LARGE SCALE GENOMIC DNA]</scope>
    <source>
        <strain evidence="1 2">Cb vi76</strain>
    </source>
</reference>
<organism evidence="1 2">
    <name type="scientific">Archangium violaceum Cb vi76</name>
    <dbReference type="NCBI Taxonomy" id="1406225"/>
    <lineage>
        <taxon>Bacteria</taxon>
        <taxon>Pseudomonadati</taxon>
        <taxon>Myxococcota</taxon>
        <taxon>Myxococcia</taxon>
        <taxon>Myxococcales</taxon>
        <taxon>Cystobacterineae</taxon>
        <taxon>Archangiaceae</taxon>
        <taxon>Archangium</taxon>
    </lineage>
</organism>
<evidence type="ECO:0000313" key="2">
    <source>
        <dbReference type="Proteomes" id="UP000028547"/>
    </source>
</evidence>
<proteinExistence type="predicted"/>
<protein>
    <submittedName>
        <fullName evidence="1">Uncharacterized protein</fullName>
    </submittedName>
</protein>
<gene>
    <name evidence="1" type="ORF">Q664_17825</name>
</gene>